<reference evidence="2 3" key="1">
    <citation type="submission" date="2012-10" db="EMBL/GenBank/DDBJ databases">
        <authorList>
            <person name="Zafar N."/>
            <person name="Inman J."/>
            <person name="Hall N."/>
            <person name="Lorenzi H."/>
            <person name="Caler E."/>
        </authorList>
    </citation>
    <scope>NUCLEOTIDE SEQUENCE [LARGE SCALE GENOMIC DNA]</scope>
    <source>
        <strain evidence="2 3">IP1</strain>
    </source>
</reference>
<evidence type="ECO:0000256" key="1">
    <source>
        <dbReference type="ARBA" id="ARBA00011047"/>
    </source>
</evidence>
<keyword evidence="3" id="KW-1185">Reference proteome</keyword>
<dbReference type="VEuPathDB" id="AmoebaDB:EIN_135800"/>
<dbReference type="EMBL" id="KB207027">
    <property type="protein sequence ID" value="ELP85956.1"/>
    <property type="molecule type" value="Genomic_DNA"/>
</dbReference>
<evidence type="ECO:0008006" key="4">
    <source>
        <dbReference type="Google" id="ProtNLM"/>
    </source>
</evidence>
<gene>
    <name evidence="2" type="ORF">EIN_135800</name>
</gene>
<dbReference type="RefSeq" id="XP_004185302.1">
    <property type="nucleotide sequence ID" value="XM_004185254.1"/>
</dbReference>
<dbReference type="GO" id="GO:0005737">
    <property type="term" value="C:cytoplasm"/>
    <property type="evidence" value="ECO:0007669"/>
    <property type="project" value="TreeGrafter"/>
</dbReference>
<dbReference type="KEGG" id="eiv:EIN_135800"/>
<evidence type="ECO:0000313" key="3">
    <source>
        <dbReference type="Proteomes" id="UP000014680"/>
    </source>
</evidence>
<dbReference type="AlphaFoldDB" id="A0A0A1U0D6"/>
<proteinExistence type="inferred from homology"/>
<dbReference type="OrthoDB" id="10258212at2759"/>
<organism evidence="2 3">
    <name type="scientific">Entamoeba invadens IP1</name>
    <dbReference type="NCBI Taxonomy" id="370355"/>
    <lineage>
        <taxon>Eukaryota</taxon>
        <taxon>Amoebozoa</taxon>
        <taxon>Evosea</taxon>
        <taxon>Archamoebae</taxon>
        <taxon>Mastigamoebida</taxon>
        <taxon>Entamoebidae</taxon>
        <taxon>Entamoeba</taxon>
    </lineage>
</organism>
<accession>A0A0A1U0D6</accession>
<evidence type="ECO:0000313" key="2">
    <source>
        <dbReference type="EMBL" id="ELP85956.1"/>
    </source>
</evidence>
<comment type="similarity">
    <text evidence="1">Belongs to the CDC123 family.</text>
</comment>
<dbReference type="OMA" id="VWVIEIN"/>
<dbReference type="GeneID" id="14884931"/>
<dbReference type="PANTHER" id="PTHR15323">
    <property type="entry name" value="D123 PROTEIN"/>
    <property type="match status" value="1"/>
</dbReference>
<dbReference type="PANTHER" id="PTHR15323:SF6">
    <property type="entry name" value="CELL DIVISION CYCLE PROTEIN 123 HOMOLOG"/>
    <property type="match status" value="1"/>
</dbReference>
<protein>
    <recommendedName>
        <fullName evidence="4">Cell division cycle protein 123</fullName>
    </recommendedName>
</protein>
<dbReference type="Proteomes" id="UP000014680">
    <property type="component" value="Unassembled WGS sequence"/>
</dbReference>
<sequence length="376" mass="43616">MSTEKESIDPKYLEELKELGRLYGEGGGMLEVWKDLISDFTFKTWTFYITRTEAESLERMNSYLWGTTYTSRPKYTQYDADDLVIQGIKTKLDEVVSQHPPPYFIRLGTRSAKDAFSPDMKLRFEKILTDIYKESNDINSSSKNGTTLEKPTMKDVQNYYIGRFKLLKCTTTDEMMDMLLHSERIRTDLTRLLALPTIDTKNFEVLALREWCDAVNPVLEFRGFVHKGILTAVSQYNPIFYSDYLVKNKALIQKVLRTFFDEKFKPTFEEKKKTLPDVSRLTSYIVDFAVTDVERGEVKVVELNSFSTFAGASMFSWKKDIETLFGTKEFEFRINENCRDNESGDMELFPEDIKMIAKAKKEAVQCKDKAESCVVC</sequence>
<dbReference type="InterPro" id="IPR009772">
    <property type="entry name" value="CDC123"/>
</dbReference>
<dbReference type="Pfam" id="PF07065">
    <property type="entry name" value="D123"/>
    <property type="match status" value="1"/>
</dbReference>
<name>A0A0A1U0D6_ENTIV</name>